<feature type="transmembrane region" description="Helical" evidence="1">
    <location>
        <begin position="147"/>
        <end position="170"/>
    </location>
</feature>
<evidence type="ECO:0000256" key="1">
    <source>
        <dbReference type="SAM" id="Phobius"/>
    </source>
</evidence>
<protein>
    <recommendedName>
        <fullName evidence="4">Transmembrane protein</fullName>
    </recommendedName>
</protein>
<keyword evidence="1" id="KW-0472">Membrane</keyword>
<evidence type="ECO:0008006" key="4">
    <source>
        <dbReference type="Google" id="ProtNLM"/>
    </source>
</evidence>
<gene>
    <name evidence="2" type="ORF">TRFO_22181</name>
</gene>
<feature type="transmembrane region" description="Helical" evidence="1">
    <location>
        <begin position="214"/>
        <end position="239"/>
    </location>
</feature>
<dbReference type="GeneID" id="94837117"/>
<proteinExistence type="predicted"/>
<evidence type="ECO:0000313" key="2">
    <source>
        <dbReference type="EMBL" id="OHT09031.1"/>
    </source>
</evidence>
<keyword evidence="3" id="KW-1185">Reference proteome</keyword>
<feature type="transmembrane region" description="Helical" evidence="1">
    <location>
        <begin position="245"/>
        <end position="270"/>
    </location>
</feature>
<sequence>MERRTSSGVSSVFIIFGYVFLPLLVNLSIIIFLALSFNFAEPISSNRNIIAISAVAWLYIGLAVLVFIFGKQMRIWSIFKSESCGIFLSILIIIFYPLYFLLTLPMTIFHVFRFLGSPAQVWDRMFGNTCMSLDHMSYERTGSYSKVVLCFFTIGPLFALFTIIYVLLVIVMFPFYYYFFSPFGFGPYGMNLFLSMRHLDEFQEFSWDCTERTFMWCVLIYSWFIAFPAILFAVFYMVFVSLVAWHAILLLVVAGLYFLFFAFYSSFIICCSRWVRQIV</sequence>
<dbReference type="VEuPathDB" id="TrichDB:TRFO_22181"/>
<keyword evidence="1" id="KW-0812">Transmembrane</keyword>
<dbReference type="EMBL" id="MLAK01000650">
    <property type="protein sequence ID" value="OHT09031.1"/>
    <property type="molecule type" value="Genomic_DNA"/>
</dbReference>
<feature type="transmembrane region" description="Helical" evidence="1">
    <location>
        <begin position="82"/>
        <end position="102"/>
    </location>
</feature>
<feature type="transmembrane region" description="Helical" evidence="1">
    <location>
        <begin position="49"/>
        <end position="70"/>
    </location>
</feature>
<feature type="transmembrane region" description="Helical" evidence="1">
    <location>
        <begin position="12"/>
        <end position="37"/>
    </location>
</feature>
<reference evidence="2" key="1">
    <citation type="submission" date="2016-10" db="EMBL/GenBank/DDBJ databases">
        <authorList>
            <person name="Benchimol M."/>
            <person name="Almeida L.G."/>
            <person name="Vasconcelos A.T."/>
            <person name="Perreira-Neves A."/>
            <person name="Rosa I.A."/>
            <person name="Tasca T."/>
            <person name="Bogo M.R."/>
            <person name="de Souza W."/>
        </authorList>
    </citation>
    <scope>NUCLEOTIDE SEQUENCE [LARGE SCALE GENOMIC DNA]</scope>
    <source>
        <strain evidence="2">K</strain>
    </source>
</reference>
<evidence type="ECO:0000313" key="3">
    <source>
        <dbReference type="Proteomes" id="UP000179807"/>
    </source>
</evidence>
<name>A0A1J4KC87_9EUKA</name>
<dbReference type="Proteomes" id="UP000179807">
    <property type="component" value="Unassembled WGS sequence"/>
</dbReference>
<organism evidence="2 3">
    <name type="scientific">Tritrichomonas foetus</name>
    <dbReference type="NCBI Taxonomy" id="1144522"/>
    <lineage>
        <taxon>Eukaryota</taxon>
        <taxon>Metamonada</taxon>
        <taxon>Parabasalia</taxon>
        <taxon>Tritrichomonadida</taxon>
        <taxon>Tritrichomonadidae</taxon>
        <taxon>Tritrichomonas</taxon>
    </lineage>
</organism>
<keyword evidence="1" id="KW-1133">Transmembrane helix</keyword>
<accession>A0A1J4KC87</accession>
<dbReference type="RefSeq" id="XP_068362167.1">
    <property type="nucleotide sequence ID" value="XM_068502413.1"/>
</dbReference>
<dbReference type="AlphaFoldDB" id="A0A1J4KC87"/>
<comment type="caution">
    <text evidence="2">The sequence shown here is derived from an EMBL/GenBank/DDBJ whole genome shotgun (WGS) entry which is preliminary data.</text>
</comment>